<dbReference type="Proteomes" id="UP000291933">
    <property type="component" value="Unassembled WGS sequence"/>
</dbReference>
<evidence type="ECO:0000313" key="3">
    <source>
        <dbReference type="Proteomes" id="UP000291933"/>
    </source>
</evidence>
<keyword evidence="3" id="KW-1185">Reference proteome</keyword>
<accession>A0A4Q9KIH1</accession>
<sequence>MTVEVRREGHVATVVLNRPDKLNSLTAPMWRGLVTTFKELDADASVRVVLLTGAGEHFCSGADITALTDHHKSGEVVEAEEAIASCRKPVIAVIQGYCLGGGLLLAAACDLRIASTDSRYGLPPAKLGIVYPEAATRRFVSLVGPASTKYLIYTGDRIEAARALHIGLVDELVDPSALASRAQEVGAQIAGLSRLTVAATKEIVDTMTAGRPTSALVNDWVARADSGPDIAEGIAAFAGRRRPDFTWAPPER</sequence>
<evidence type="ECO:0000256" key="1">
    <source>
        <dbReference type="ARBA" id="ARBA00005254"/>
    </source>
</evidence>
<evidence type="ECO:0000313" key="2">
    <source>
        <dbReference type="EMBL" id="TBT93200.1"/>
    </source>
</evidence>
<dbReference type="Gene3D" id="1.10.12.10">
    <property type="entry name" value="Lyase 2-enoyl-coa Hydratase, Chain A, domain 2"/>
    <property type="match status" value="1"/>
</dbReference>
<reference evidence="2 3" key="1">
    <citation type="submission" date="2019-01" db="EMBL/GenBank/DDBJ databases">
        <title>Lactibacter flavus gen. nov., sp. nov., a novel bacterium of the family Propionibacteriaceae isolated from raw milk and dairy products.</title>
        <authorList>
            <person name="Huptas C."/>
            <person name="Wenning M."/>
            <person name="Breitenwieser F."/>
            <person name="Doll E."/>
            <person name="Von Neubeck M."/>
            <person name="Busse H.-J."/>
            <person name="Scherer S."/>
        </authorList>
    </citation>
    <scope>NUCLEOTIDE SEQUENCE [LARGE SCALE GENOMIC DNA]</scope>
    <source>
        <strain evidence="2 3">DSM 22130</strain>
    </source>
</reference>
<dbReference type="Pfam" id="PF00378">
    <property type="entry name" value="ECH_1"/>
    <property type="match status" value="1"/>
</dbReference>
<dbReference type="SUPFAM" id="SSF52096">
    <property type="entry name" value="ClpP/crotonase"/>
    <property type="match status" value="1"/>
</dbReference>
<dbReference type="CDD" id="cd06558">
    <property type="entry name" value="crotonase-like"/>
    <property type="match status" value="1"/>
</dbReference>
<dbReference type="PANTHER" id="PTHR43802:SF1">
    <property type="entry name" value="IP11341P-RELATED"/>
    <property type="match status" value="1"/>
</dbReference>
<comment type="similarity">
    <text evidence="1">Belongs to the enoyl-CoA hydratase/isomerase family.</text>
</comment>
<dbReference type="InterPro" id="IPR001753">
    <property type="entry name" value="Enoyl-CoA_hydra/iso"/>
</dbReference>
<dbReference type="InterPro" id="IPR014748">
    <property type="entry name" value="Enoyl-CoA_hydra_C"/>
</dbReference>
<name>A0A4Q9KIH1_PROTD</name>
<dbReference type="InterPro" id="IPR029045">
    <property type="entry name" value="ClpP/crotonase-like_dom_sf"/>
</dbReference>
<dbReference type="AlphaFoldDB" id="A0A4Q9KIH1"/>
<dbReference type="RefSeq" id="WP_131172837.1">
    <property type="nucleotide sequence ID" value="NZ_FXTL01000017.1"/>
</dbReference>
<dbReference type="PANTHER" id="PTHR43802">
    <property type="entry name" value="ENOYL-COA HYDRATASE"/>
    <property type="match status" value="1"/>
</dbReference>
<comment type="caution">
    <text evidence="2">The sequence shown here is derived from an EMBL/GenBank/DDBJ whole genome shotgun (WGS) entry which is preliminary data.</text>
</comment>
<dbReference type="OrthoDB" id="4608673at2"/>
<dbReference type="Gene3D" id="3.90.226.10">
    <property type="entry name" value="2-enoyl-CoA Hydratase, Chain A, domain 1"/>
    <property type="match status" value="1"/>
</dbReference>
<organism evidence="2 3">
    <name type="scientific">Propioniciclava tarda</name>
    <dbReference type="NCBI Taxonomy" id="433330"/>
    <lineage>
        <taxon>Bacteria</taxon>
        <taxon>Bacillati</taxon>
        <taxon>Actinomycetota</taxon>
        <taxon>Actinomycetes</taxon>
        <taxon>Propionibacteriales</taxon>
        <taxon>Propionibacteriaceae</taxon>
        <taxon>Propioniciclava</taxon>
    </lineage>
</organism>
<dbReference type="EMBL" id="SDMR01000017">
    <property type="protein sequence ID" value="TBT93200.1"/>
    <property type="molecule type" value="Genomic_DNA"/>
</dbReference>
<proteinExistence type="inferred from homology"/>
<protein>
    <submittedName>
        <fullName evidence="2">Enoyl-CoA hydratase/isomerase family protein</fullName>
    </submittedName>
</protein>
<gene>
    <name evidence="2" type="ORF">ET996_12190</name>
</gene>
<dbReference type="GO" id="GO:0016853">
    <property type="term" value="F:isomerase activity"/>
    <property type="evidence" value="ECO:0007669"/>
    <property type="project" value="UniProtKB-KW"/>
</dbReference>
<keyword evidence="2" id="KW-0413">Isomerase</keyword>